<accession>A0A1I4JSZ0</accession>
<comment type="cofactor">
    <cofactor evidence="1 6">
        <name>pyridoxal 5'-phosphate</name>
        <dbReference type="ChEBI" id="CHEBI:597326"/>
    </cofactor>
</comment>
<dbReference type="Pfam" id="PF01053">
    <property type="entry name" value="Cys_Met_Meta_PP"/>
    <property type="match status" value="1"/>
</dbReference>
<evidence type="ECO:0000256" key="3">
    <source>
        <dbReference type="ARBA" id="ARBA00022679"/>
    </source>
</evidence>
<evidence type="ECO:0000256" key="2">
    <source>
        <dbReference type="ARBA" id="ARBA00009077"/>
    </source>
</evidence>
<dbReference type="GO" id="GO:0019346">
    <property type="term" value="P:transsulfuration"/>
    <property type="evidence" value="ECO:0007669"/>
    <property type="project" value="InterPro"/>
</dbReference>
<dbReference type="InterPro" id="IPR006235">
    <property type="entry name" value="OAc-hSer/O-AcSer_sulfhydrylase"/>
</dbReference>
<dbReference type="GO" id="GO:0005737">
    <property type="term" value="C:cytoplasm"/>
    <property type="evidence" value="ECO:0007669"/>
    <property type="project" value="TreeGrafter"/>
</dbReference>
<dbReference type="GO" id="GO:0006535">
    <property type="term" value="P:cysteine biosynthetic process from serine"/>
    <property type="evidence" value="ECO:0007669"/>
    <property type="project" value="TreeGrafter"/>
</dbReference>
<keyword evidence="8" id="KW-1185">Reference proteome</keyword>
<keyword evidence="4 5" id="KW-0663">Pyridoxal phosphate</keyword>
<dbReference type="SUPFAM" id="SSF53383">
    <property type="entry name" value="PLP-dependent transferases"/>
    <property type="match status" value="1"/>
</dbReference>
<feature type="modified residue" description="N6-(pyridoxal phosphate)lysine" evidence="5">
    <location>
        <position position="206"/>
    </location>
</feature>
<dbReference type="InterPro" id="IPR015424">
    <property type="entry name" value="PyrdxlP-dep_Trfase"/>
</dbReference>
<name>A0A1I4JSZ0_9FIRM</name>
<dbReference type="PROSITE" id="PS00868">
    <property type="entry name" value="CYS_MET_METAB_PP"/>
    <property type="match status" value="1"/>
</dbReference>
<dbReference type="Gene3D" id="3.90.1150.10">
    <property type="entry name" value="Aspartate Aminotransferase, domain 1"/>
    <property type="match status" value="1"/>
</dbReference>
<dbReference type="GO" id="GO:0030170">
    <property type="term" value="F:pyridoxal phosphate binding"/>
    <property type="evidence" value="ECO:0007669"/>
    <property type="project" value="InterPro"/>
</dbReference>
<dbReference type="STRING" id="29563.SAMN02983006_01798"/>
<dbReference type="GO" id="GO:0004124">
    <property type="term" value="F:cysteine synthase activity"/>
    <property type="evidence" value="ECO:0007669"/>
    <property type="project" value="TreeGrafter"/>
</dbReference>
<gene>
    <name evidence="7" type="ORF">SAMN02983006_01798</name>
</gene>
<dbReference type="InterPro" id="IPR015422">
    <property type="entry name" value="PyrdxlP-dep_Trfase_small"/>
</dbReference>
<evidence type="ECO:0000256" key="4">
    <source>
        <dbReference type="ARBA" id="ARBA00022898"/>
    </source>
</evidence>
<evidence type="ECO:0000256" key="1">
    <source>
        <dbReference type="ARBA" id="ARBA00001933"/>
    </source>
</evidence>
<reference evidence="7 8" key="1">
    <citation type="submission" date="2016-10" db="EMBL/GenBank/DDBJ databases">
        <authorList>
            <person name="de Groot N.N."/>
        </authorList>
    </citation>
    <scope>NUCLEOTIDE SEQUENCE [LARGE SCALE GENOMIC DNA]</scope>
    <source>
        <strain evidence="7 8">ATCC 51327</strain>
    </source>
</reference>
<dbReference type="PANTHER" id="PTHR43797:SF2">
    <property type="entry name" value="HOMOCYSTEINE_CYSTEINE SYNTHASE"/>
    <property type="match status" value="1"/>
</dbReference>
<dbReference type="CDD" id="cd00614">
    <property type="entry name" value="CGS_like"/>
    <property type="match status" value="1"/>
</dbReference>
<dbReference type="AlphaFoldDB" id="A0A1I4JSZ0"/>
<evidence type="ECO:0000313" key="7">
    <source>
        <dbReference type="EMBL" id="SFL69584.1"/>
    </source>
</evidence>
<keyword evidence="3" id="KW-0808">Transferase</keyword>
<proteinExistence type="inferred from homology"/>
<dbReference type="GO" id="GO:0071269">
    <property type="term" value="P:L-homocysteine biosynthetic process"/>
    <property type="evidence" value="ECO:0007669"/>
    <property type="project" value="TreeGrafter"/>
</dbReference>
<dbReference type="EMBL" id="FOTI01000025">
    <property type="protein sequence ID" value="SFL69584.1"/>
    <property type="molecule type" value="Genomic_DNA"/>
</dbReference>
<dbReference type="NCBIfam" id="TIGR01326">
    <property type="entry name" value="OAH_OAS_sulfhy"/>
    <property type="match status" value="1"/>
</dbReference>
<dbReference type="InterPro" id="IPR015421">
    <property type="entry name" value="PyrdxlP-dep_Trfase_major"/>
</dbReference>
<dbReference type="PANTHER" id="PTHR43797">
    <property type="entry name" value="HOMOCYSTEINE/CYSTEINE SYNTHASE"/>
    <property type="match status" value="1"/>
</dbReference>
<comment type="similarity">
    <text evidence="2 6">Belongs to the trans-sulfuration enzymes family.</text>
</comment>
<dbReference type="GO" id="GO:0003961">
    <property type="term" value="F:O-acetylhomoserine aminocarboxypropyltransferase activity"/>
    <property type="evidence" value="ECO:0007669"/>
    <property type="project" value="TreeGrafter"/>
</dbReference>
<dbReference type="InterPro" id="IPR000277">
    <property type="entry name" value="Cys/Met-Metab_PyrdxlP-dep_enz"/>
</dbReference>
<dbReference type="RefSeq" id="WP_089861880.1">
    <property type="nucleotide sequence ID" value="NZ_FOTI01000025.1"/>
</dbReference>
<dbReference type="Gene3D" id="3.40.640.10">
    <property type="entry name" value="Type I PLP-dependent aspartate aminotransferase-like (Major domain)"/>
    <property type="match status" value="1"/>
</dbReference>
<dbReference type="FunFam" id="3.40.640.10:FF:000035">
    <property type="entry name" value="O-succinylhomoserine sulfhydrylase"/>
    <property type="match status" value="1"/>
</dbReference>
<evidence type="ECO:0000256" key="6">
    <source>
        <dbReference type="RuleBase" id="RU362118"/>
    </source>
</evidence>
<evidence type="ECO:0000256" key="5">
    <source>
        <dbReference type="PIRSR" id="PIRSR001434-2"/>
    </source>
</evidence>
<dbReference type="OrthoDB" id="9780685at2"/>
<organism evidence="7 8">
    <name type="scientific">Halanaerobium salsuginis</name>
    <dbReference type="NCBI Taxonomy" id="29563"/>
    <lineage>
        <taxon>Bacteria</taxon>
        <taxon>Bacillati</taxon>
        <taxon>Bacillota</taxon>
        <taxon>Clostridia</taxon>
        <taxon>Halanaerobiales</taxon>
        <taxon>Halanaerobiaceae</taxon>
        <taxon>Halanaerobium</taxon>
    </lineage>
</organism>
<sequence>MNFKFDTLALHAGYEAQENKKAAAVPIYQTTSYLFDNTDHAANLFALKDAGNIYTRIQNPTNSVLEKRVAALENGVGALAVSSGQAAEVLALLTICGSGDQIVSGSSIYGGTHNLFKHTFKKLGIEVDFVDSADPASFKAAIKDNTKALYVETIGNPTLTVPDFEKIAEIAHQAGVPLIVDNTFATPYLCNPFEYGVDIVIHSTTKYIAGHGNSIGGIIVDSGKFDWSNGKFPGLTEADPSYHGIKFQSEFGEAAFITKARVQLLRDFGSAPSPFNSFLTLTGLETLGLRMERHAKNALALAKFLAADSRVEWVSYPGLTDHPSHQNALKYLNNGFGGMLAFGIKGGKANAASFINNLKLFLHLANVGDAKSLAIHPASTTHQQLSEADLNKTGISPELIRLSVGIEALEDLKADLDQALAAAVTE</sequence>
<dbReference type="Proteomes" id="UP000199006">
    <property type="component" value="Unassembled WGS sequence"/>
</dbReference>
<dbReference type="PIRSF" id="PIRSF001434">
    <property type="entry name" value="CGS"/>
    <property type="match status" value="1"/>
</dbReference>
<protein>
    <submittedName>
        <fullName evidence="7">O-acetylhomoserine sulfhydrylase</fullName>
    </submittedName>
</protein>
<dbReference type="InterPro" id="IPR054542">
    <property type="entry name" value="Cys_met_metab_PP"/>
</dbReference>
<evidence type="ECO:0000313" key="8">
    <source>
        <dbReference type="Proteomes" id="UP000199006"/>
    </source>
</evidence>